<reference evidence="3 4" key="1">
    <citation type="submission" date="2019-05" db="EMBL/GenBank/DDBJ databases">
        <title>Emergence of the Ug99 lineage of the wheat stem rust pathogen through somatic hybridization.</title>
        <authorList>
            <person name="Li F."/>
            <person name="Upadhyaya N.M."/>
            <person name="Sperschneider J."/>
            <person name="Matny O."/>
            <person name="Nguyen-Phuc H."/>
            <person name="Mago R."/>
            <person name="Raley C."/>
            <person name="Miller M.E."/>
            <person name="Silverstein K.A.T."/>
            <person name="Henningsen E."/>
            <person name="Hirsch C.D."/>
            <person name="Visser B."/>
            <person name="Pretorius Z.A."/>
            <person name="Steffenson B.J."/>
            <person name="Schwessinger B."/>
            <person name="Dodds P.N."/>
            <person name="Figueroa M."/>
        </authorList>
    </citation>
    <scope>NUCLEOTIDE SEQUENCE [LARGE SCALE GENOMIC DNA]</scope>
    <source>
        <strain evidence="3">21-0</strain>
    </source>
</reference>
<sequence>MKFSLGYSFLTLLIPQAQCRLSQRSSSPAEELKATETSISSSNRFGPRGLVNHSGEEGLPEIDFLSRWKPMEGDSRRNPPVQDSAPSIETHSDNYHEYGHRDKKMKAHATDQGNTSKAKLVGKSDDQDWLNLKLGPSIHPLHAKYVDQERVFANAPGRPEAQKSISLVESEVAMVLPNSGTGSRTSVER</sequence>
<dbReference type="AlphaFoldDB" id="A0A5B0MF98"/>
<evidence type="ECO:0000313" key="4">
    <source>
        <dbReference type="Proteomes" id="UP000324748"/>
    </source>
</evidence>
<evidence type="ECO:0000256" key="2">
    <source>
        <dbReference type="SAM" id="SignalP"/>
    </source>
</evidence>
<evidence type="ECO:0000313" key="3">
    <source>
        <dbReference type="EMBL" id="KAA1074684.1"/>
    </source>
</evidence>
<feature type="chain" id="PRO_5023120984" evidence="2">
    <location>
        <begin position="20"/>
        <end position="189"/>
    </location>
</feature>
<evidence type="ECO:0000256" key="1">
    <source>
        <dbReference type="SAM" id="MobiDB-lite"/>
    </source>
</evidence>
<feature type="region of interest" description="Disordered" evidence="1">
    <location>
        <begin position="20"/>
        <end position="119"/>
    </location>
</feature>
<gene>
    <name evidence="3" type="ORF">PGT21_015742</name>
</gene>
<feature type="compositionally biased region" description="Basic and acidic residues" evidence="1">
    <location>
        <begin position="64"/>
        <end position="77"/>
    </location>
</feature>
<feature type="compositionally biased region" description="Basic and acidic residues" evidence="1">
    <location>
        <begin position="90"/>
        <end position="100"/>
    </location>
</feature>
<name>A0A5B0MF98_PUCGR</name>
<organism evidence="3 4">
    <name type="scientific">Puccinia graminis f. sp. tritici</name>
    <dbReference type="NCBI Taxonomy" id="56615"/>
    <lineage>
        <taxon>Eukaryota</taxon>
        <taxon>Fungi</taxon>
        <taxon>Dikarya</taxon>
        <taxon>Basidiomycota</taxon>
        <taxon>Pucciniomycotina</taxon>
        <taxon>Pucciniomycetes</taxon>
        <taxon>Pucciniales</taxon>
        <taxon>Pucciniaceae</taxon>
        <taxon>Puccinia</taxon>
    </lineage>
</organism>
<accession>A0A5B0MF98</accession>
<protein>
    <submittedName>
        <fullName evidence="3">Uncharacterized protein</fullName>
    </submittedName>
</protein>
<feature type="signal peptide" evidence="2">
    <location>
        <begin position="1"/>
        <end position="19"/>
    </location>
</feature>
<proteinExistence type="predicted"/>
<keyword evidence="4" id="KW-1185">Reference proteome</keyword>
<feature type="compositionally biased region" description="Polar residues" evidence="1">
    <location>
        <begin position="35"/>
        <end position="44"/>
    </location>
</feature>
<dbReference type="Proteomes" id="UP000324748">
    <property type="component" value="Unassembled WGS sequence"/>
</dbReference>
<keyword evidence="2" id="KW-0732">Signal</keyword>
<comment type="caution">
    <text evidence="3">The sequence shown here is derived from an EMBL/GenBank/DDBJ whole genome shotgun (WGS) entry which is preliminary data.</text>
</comment>
<dbReference type="EMBL" id="VSWC01000157">
    <property type="protein sequence ID" value="KAA1074684.1"/>
    <property type="molecule type" value="Genomic_DNA"/>
</dbReference>